<dbReference type="SUPFAM" id="SSF51569">
    <property type="entry name" value="Aldolase"/>
    <property type="match status" value="1"/>
</dbReference>
<dbReference type="GO" id="GO:0009098">
    <property type="term" value="P:L-leucine biosynthetic process"/>
    <property type="evidence" value="ECO:0007669"/>
    <property type="project" value="TreeGrafter"/>
</dbReference>
<name>A0A2N0UYN2_9FIRM</name>
<organism evidence="3 4">
    <name type="scientific">Ruminococcus bromii</name>
    <dbReference type="NCBI Taxonomy" id="40518"/>
    <lineage>
        <taxon>Bacteria</taxon>
        <taxon>Bacillati</taxon>
        <taxon>Bacillota</taxon>
        <taxon>Clostridia</taxon>
        <taxon>Eubacteriales</taxon>
        <taxon>Oscillospiraceae</taxon>
        <taxon>Ruminococcus</taxon>
    </lineage>
</organism>
<dbReference type="Proteomes" id="UP000233425">
    <property type="component" value="Unassembled WGS sequence"/>
</dbReference>
<evidence type="ECO:0000313" key="3">
    <source>
        <dbReference type="EMBL" id="PKD32106.1"/>
    </source>
</evidence>
<keyword evidence="1" id="KW-0464">Manganese</keyword>
<gene>
    <name evidence="3" type="ORF">RBATCC27255_00592</name>
</gene>
<dbReference type="EMBL" id="NNSR01000032">
    <property type="protein sequence ID" value="PKD32106.1"/>
    <property type="molecule type" value="Genomic_DNA"/>
</dbReference>
<dbReference type="GO" id="GO:0008701">
    <property type="term" value="F:4-hydroxy-2-oxovalerate aldolase activity"/>
    <property type="evidence" value="ECO:0007669"/>
    <property type="project" value="UniProtKB-EC"/>
</dbReference>
<evidence type="ECO:0000259" key="2">
    <source>
        <dbReference type="PROSITE" id="PS50991"/>
    </source>
</evidence>
<comment type="caution">
    <text evidence="3">The sequence shown here is derived from an EMBL/GenBank/DDBJ whole genome shotgun (WGS) entry which is preliminary data.</text>
</comment>
<protein>
    <submittedName>
        <fullName evidence="3">4-hydroxy-2-oxovalerate aldolase</fullName>
        <ecNumber evidence="3">4.1.3.39</ecNumber>
    </submittedName>
</protein>
<proteinExistence type="predicted"/>
<feature type="domain" description="Pyruvate carboxyltransferase" evidence="2">
    <location>
        <begin position="14"/>
        <end position="270"/>
    </location>
</feature>
<dbReference type="EC" id="4.1.3.39" evidence="3"/>
<dbReference type="PANTHER" id="PTHR10277">
    <property type="entry name" value="HOMOCITRATE SYNTHASE-RELATED"/>
    <property type="match status" value="1"/>
</dbReference>
<dbReference type="InterPro" id="IPR050073">
    <property type="entry name" value="2-IPM_HCS-like"/>
</dbReference>
<evidence type="ECO:0000256" key="1">
    <source>
        <dbReference type="ARBA" id="ARBA00023211"/>
    </source>
</evidence>
<dbReference type="RefSeq" id="WP_101028679.1">
    <property type="nucleotide sequence ID" value="NZ_CABMMZ010000032.1"/>
</dbReference>
<keyword evidence="4" id="KW-1185">Reference proteome</keyword>
<dbReference type="InterPro" id="IPR000891">
    <property type="entry name" value="PYR_CT"/>
</dbReference>
<accession>A0A2N0UYN2</accession>
<dbReference type="AlphaFoldDB" id="A0A2N0UYN2"/>
<dbReference type="CDD" id="cd07944">
    <property type="entry name" value="DRE_TIM_HOA_like"/>
    <property type="match status" value="1"/>
</dbReference>
<dbReference type="GO" id="GO:0003852">
    <property type="term" value="F:2-isopropylmalate synthase activity"/>
    <property type="evidence" value="ECO:0007669"/>
    <property type="project" value="TreeGrafter"/>
</dbReference>
<sequence length="326" mass="36620">MAQKGDLLSVRQDIRVVDATIRDGGLCNDFRFDDKFIKALYNANVKAGVDYMEFGYKASKEIFNEEDFGKWKFCNDADIRKIVGDNKTPLKIAVMADVGRTDFKKDIIARKDSPIDLIRIATYINAIPAAVEMIEDAAKKGYETTINIMAVSKARTEDITAALETLGKTPVNAFYIVDSYGALYPEESRRLADLYCSIADKYGKSVGIHAHNNQQLAFANTIEAMTQGVSYLDATVDGMGRGAGNCALELLLGFLKNPKYQVAPILKIIEEYTHKFKAEGVKWGYDIPYLLTGQYNTHPRPAIQFVKEDRQDYYKFSNELYDIINS</sequence>
<dbReference type="PANTHER" id="PTHR10277:SF9">
    <property type="entry name" value="2-ISOPROPYLMALATE SYNTHASE 1, CHLOROPLASTIC-RELATED"/>
    <property type="match status" value="1"/>
</dbReference>
<reference evidence="3" key="1">
    <citation type="journal article" date="2018" name="Environ. Microbiol.">
        <title>Sporulation capability and amylosome conservation among diverse human colonic and rumen isolates of the keystone starch-degrader Ruminococcus bromii.</title>
        <authorList>
            <person name="Mukhopadhya I."/>
            <person name="Morais S."/>
            <person name="Laverde-Gomez J."/>
            <person name="Sheridan P.O."/>
            <person name="Walker A.W."/>
            <person name="Kelly W."/>
            <person name="Klieve A.V."/>
            <person name="Ouwerkerk D."/>
            <person name="Duncan S.H."/>
            <person name="Louis P."/>
            <person name="Koropatkin N."/>
            <person name="Cockburn D."/>
            <person name="Kibler R."/>
            <person name="Cooper P.J."/>
            <person name="Sandoval C."/>
            <person name="Crost E."/>
            <person name="Juge N."/>
            <person name="Bayer E.A."/>
            <person name="Flint H.J."/>
        </authorList>
    </citation>
    <scope>NUCLEOTIDE SEQUENCE [LARGE SCALE GENOMIC DNA]</scope>
    <source>
        <strain evidence="3">ATCC 27255</strain>
    </source>
</reference>
<dbReference type="Gene3D" id="3.20.20.70">
    <property type="entry name" value="Aldolase class I"/>
    <property type="match status" value="1"/>
</dbReference>
<keyword evidence="3" id="KW-0456">Lyase</keyword>
<dbReference type="PROSITE" id="PS50991">
    <property type="entry name" value="PYR_CT"/>
    <property type="match status" value="1"/>
</dbReference>
<dbReference type="InterPro" id="IPR013785">
    <property type="entry name" value="Aldolase_TIM"/>
</dbReference>
<dbReference type="Pfam" id="PF00682">
    <property type="entry name" value="HMGL-like"/>
    <property type="match status" value="1"/>
</dbReference>
<evidence type="ECO:0000313" key="4">
    <source>
        <dbReference type="Proteomes" id="UP000233425"/>
    </source>
</evidence>